<evidence type="ECO:0000313" key="2">
    <source>
        <dbReference type="Proteomes" id="UP001638806"/>
    </source>
</evidence>
<proteinExistence type="predicted"/>
<accession>A0ACC4E2U9</accession>
<comment type="caution">
    <text evidence="1">The sequence shown here is derived from an EMBL/GenBank/DDBJ whole genome shotgun (WGS) entry which is preliminary data.</text>
</comment>
<organism evidence="1 2">
    <name type="scientific">Purpureocillium lilacinum</name>
    <name type="common">Paecilomyces lilacinus</name>
    <dbReference type="NCBI Taxonomy" id="33203"/>
    <lineage>
        <taxon>Eukaryota</taxon>
        <taxon>Fungi</taxon>
        <taxon>Dikarya</taxon>
        <taxon>Ascomycota</taxon>
        <taxon>Pezizomycotina</taxon>
        <taxon>Sordariomycetes</taxon>
        <taxon>Hypocreomycetidae</taxon>
        <taxon>Hypocreales</taxon>
        <taxon>Ophiocordycipitaceae</taxon>
        <taxon>Purpureocillium</taxon>
    </lineage>
</organism>
<evidence type="ECO:0000313" key="1">
    <source>
        <dbReference type="EMBL" id="KAL3962607.1"/>
    </source>
</evidence>
<gene>
    <name evidence="1" type="ORF">ACCO45_004130</name>
</gene>
<name>A0ACC4E2U9_PURLI</name>
<protein>
    <submittedName>
        <fullName evidence="1">Uncharacterized protein</fullName>
    </submittedName>
</protein>
<dbReference type="Proteomes" id="UP001638806">
    <property type="component" value="Unassembled WGS sequence"/>
</dbReference>
<keyword evidence="2" id="KW-1185">Reference proteome</keyword>
<sequence>MQDLAQLVNRDKSQYSDTWLAWRVTSCRHSSKTLVEPLAWAWNTGARGAVYSRKTSALFTMFACDPSFRSREAQTLGNNPRRSVACYKLQY</sequence>
<reference evidence="1" key="1">
    <citation type="submission" date="2024-12" db="EMBL/GenBank/DDBJ databases">
        <title>Comparative genomics and development of molecular markers within Purpureocillium lilacinum and among Purpureocillium species.</title>
        <authorList>
            <person name="Yeh Z.-Y."/>
            <person name="Ni N.-T."/>
            <person name="Lo P.-H."/>
            <person name="Mushyakhwo K."/>
            <person name="Lin C.-F."/>
            <person name="Nai Y.-S."/>
        </authorList>
    </citation>
    <scope>NUCLEOTIDE SEQUENCE</scope>
    <source>
        <strain evidence="1">NCHU-NPUST-175</strain>
    </source>
</reference>
<dbReference type="EMBL" id="JBGNUJ010000003">
    <property type="protein sequence ID" value="KAL3962607.1"/>
    <property type="molecule type" value="Genomic_DNA"/>
</dbReference>